<keyword evidence="5" id="KW-1185">Reference proteome</keyword>
<evidence type="ECO:0000256" key="3">
    <source>
        <dbReference type="ARBA" id="ARBA00023002"/>
    </source>
</evidence>
<dbReference type="STRING" id="696281.Desru_0905"/>
<dbReference type="Gene3D" id="3.40.50.720">
    <property type="entry name" value="NAD(P)-binding Rossmann-like Domain"/>
    <property type="match status" value="1"/>
</dbReference>
<organism evidence="4 5">
    <name type="scientific">Desulforamulus ruminis (strain ATCC 23193 / DSM 2154 / NCIMB 8452 / DL)</name>
    <name type="common">Desulfotomaculum ruminis</name>
    <dbReference type="NCBI Taxonomy" id="696281"/>
    <lineage>
        <taxon>Bacteria</taxon>
        <taxon>Bacillati</taxon>
        <taxon>Bacillota</taxon>
        <taxon>Clostridia</taxon>
        <taxon>Eubacteriales</taxon>
        <taxon>Peptococcaceae</taxon>
        <taxon>Desulforamulus</taxon>
    </lineage>
</organism>
<dbReference type="RefSeq" id="WP_013840952.1">
    <property type="nucleotide sequence ID" value="NC_015589.1"/>
</dbReference>
<dbReference type="KEGG" id="dru:Desru_0905"/>
<dbReference type="InterPro" id="IPR036291">
    <property type="entry name" value="NAD(P)-bd_dom_sf"/>
</dbReference>
<dbReference type="NCBIfam" id="TIGR00715">
    <property type="entry name" value="precor6x_red"/>
    <property type="match status" value="1"/>
</dbReference>
<gene>
    <name evidence="4" type="ordered locus">Desru_0905</name>
</gene>
<proteinExistence type="predicted"/>
<dbReference type="SUPFAM" id="SSF51735">
    <property type="entry name" value="NAD(P)-binding Rossmann-fold domains"/>
    <property type="match status" value="1"/>
</dbReference>
<dbReference type="OrthoDB" id="9780707at2"/>
<evidence type="ECO:0000256" key="2">
    <source>
        <dbReference type="ARBA" id="ARBA00022573"/>
    </source>
</evidence>
<dbReference type="PANTHER" id="PTHR36925">
    <property type="entry name" value="COBALT-PRECORRIN-6A REDUCTASE"/>
    <property type="match status" value="1"/>
</dbReference>
<accession>F6DJW7</accession>
<keyword evidence="3" id="KW-0560">Oxidoreductase</keyword>
<dbReference type="eggNOG" id="COG2099">
    <property type="taxonomic scope" value="Bacteria"/>
</dbReference>
<dbReference type="InterPro" id="IPR003723">
    <property type="entry name" value="Precorrin-6x_reduct"/>
</dbReference>
<dbReference type="EMBL" id="CP002780">
    <property type="protein sequence ID" value="AEG59181.1"/>
    <property type="molecule type" value="Genomic_DNA"/>
</dbReference>
<reference evidence="4 5" key="2">
    <citation type="journal article" date="2012" name="Stand. Genomic Sci.">
        <title>Complete genome sequence of the sulfate-reducing firmicute Desulfotomaculum ruminis type strain (DL(T)).</title>
        <authorList>
            <person name="Spring S."/>
            <person name="Visser M."/>
            <person name="Lu M."/>
            <person name="Copeland A."/>
            <person name="Lapidus A."/>
            <person name="Lucas S."/>
            <person name="Cheng J.F."/>
            <person name="Han C."/>
            <person name="Tapia R."/>
            <person name="Goodwin L.A."/>
            <person name="Pitluck S."/>
            <person name="Ivanova N."/>
            <person name="Land M."/>
            <person name="Hauser L."/>
            <person name="Larimer F."/>
            <person name="Rohde M."/>
            <person name="Goker M."/>
            <person name="Detter J.C."/>
            <person name="Kyrpides N.C."/>
            <person name="Woyke T."/>
            <person name="Schaap P.J."/>
            <person name="Plugge C.M."/>
            <person name="Muyzer G."/>
            <person name="Kuever J."/>
            <person name="Pereira I.A."/>
            <person name="Parshina S.N."/>
            <person name="Bernier-Latmani R."/>
            <person name="Stams A.J."/>
            <person name="Klenk H.P."/>
        </authorList>
    </citation>
    <scope>NUCLEOTIDE SEQUENCE [LARGE SCALE GENOMIC DNA]</scope>
    <source>
        <strain evidence="5">ATCC 23193 / DSM 2154 / NCIB 8452 / DL</strain>
    </source>
</reference>
<dbReference type="PANTHER" id="PTHR36925:SF1">
    <property type="entry name" value="COBALT-PRECORRIN-6A REDUCTASE"/>
    <property type="match status" value="1"/>
</dbReference>
<dbReference type="GO" id="GO:0016994">
    <property type="term" value="F:precorrin-6A reductase activity"/>
    <property type="evidence" value="ECO:0007669"/>
    <property type="project" value="InterPro"/>
</dbReference>
<dbReference type="Pfam" id="PF02571">
    <property type="entry name" value="CbiJ"/>
    <property type="match status" value="1"/>
</dbReference>
<name>F6DJW7_DESRL</name>
<sequence length="257" mass="27962">MILVLAGTLEGRNTAALLQERGFRVAASVVSPYGARLLEKKGVHEVYTGTLDRDDLKEVLNRGCRLLVDATHPYATLASETAMEAASETGIPYLRLERPAASLPVHPLVHREDSLQSSIDKALALGPVLFSTLGSKNLPPLLAAARQAGVRVVARILPDAAMVARCQEWGLTPADMVALQGPCSKELNKALFRQYEARVILTKESGATGGVTEKVEAALELGLPVVIWQRPRLYYPLTVDSPERVLEYCLTRLREEG</sequence>
<dbReference type="UniPathway" id="UPA00148"/>
<protein>
    <submittedName>
        <fullName evidence="4">Precorrin-6x reductase</fullName>
    </submittedName>
</protein>
<evidence type="ECO:0000256" key="1">
    <source>
        <dbReference type="ARBA" id="ARBA00004953"/>
    </source>
</evidence>
<evidence type="ECO:0000313" key="4">
    <source>
        <dbReference type="EMBL" id="AEG59181.1"/>
    </source>
</evidence>
<dbReference type="GO" id="GO:0009236">
    <property type="term" value="P:cobalamin biosynthetic process"/>
    <property type="evidence" value="ECO:0007669"/>
    <property type="project" value="UniProtKB-UniPathway"/>
</dbReference>
<dbReference type="PROSITE" id="PS51014">
    <property type="entry name" value="COBK_CBIJ"/>
    <property type="match status" value="1"/>
</dbReference>
<keyword evidence="2" id="KW-0169">Cobalamin biosynthesis</keyword>
<reference evidence="5" key="1">
    <citation type="submission" date="2011-05" db="EMBL/GenBank/DDBJ databases">
        <title>Complete sequence of Desulfotomaculum ruminis DSM 2154.</title>
        <authorList>
            <person name="Lucas S."/>
            <person name="Copeland A."/>
            <person name="Lapidus A."/>
            <person name="Cheng J.-F."/>
            <person name="Goodwin L."/>
            <person name="Pitluck S."/>
            <person name="Lu M."/>
            <person name="Detter J.C."/>
            <person name="Han C."/>
            <person name="Tapia R."/>
            <person name="Land M."/>
            <person name="Hauser L."/>
            <person name="Kyrpides N."/>
            <person name="Ivanova N."/>
            <person name="Mikhailova N."/>
            <person name="Pagani I."/>
            <person name="Stams A.J.M."/>
            <person name="Plugge C.M."/>
            <person name="Muyzer G."/>
            <person name="Kuever J."/>
            <person name="Parshina S.N."/>
            <person name="Ivanova A.E."/>
            <person name="Nazina T.N."/>
            <person name="Brambilla E."/>
            <person name="Spring S."/>
            <person name="Klenk H.-P."/>
            <person name="Woyke T."/>
        </authorList>
    </citation>
    <scope>NUCLEOTIDE SEQUENCE [LARGE SCALE GENOMIC DNA]</scope>
    <source>
        <strain evidence="5">ATCC 23193 / DSM 2154 / NCIB 8452 / DL</strain>
    </source>
</reference>
<dbReference type="AlphaFoldDB" id="F6DJW7"/>
<dbReference type="Proteomes" id="UP000009234">
    <property type="component" value="Chromosome"/>
</dbReference>
<dbReference type="HOGENOM" id="CLU_068627_0_0_9"/>
<evidence type="ECO:0000313" key="5">
    <source>
        <dbReference type="Proteomes" id="UP000009234"/>
    </source>
</evidence>
<comment type="pathway">
    <text evidence="1">Cofactor biosynthesis; adenosylcobalamin biosynthesis.</text>
</comment>